<feature type="compositionally biased region" description="Polar residues" evidence="8">
    <location>
        <begin position="982"/>
        <end position="991"/>
    </location>
</feature>
<dbReference type="SMART" id="SM00456">
    <property type="entry name" value="WW"/>
    <property type="match status" value="2"/>
</dbReference>
<feature type="domain" description="C2" evidence="9">
    <location>
        <begin position="1"/>
        <end position="127"/>
    </location>
</feature>
<dbReference type="GO" id="GO:0005737">
    <property type="term" value="C:cytoplasm"/>
    <property type="evidence" value="ECO:0007669"/>
    <property type="project" value="TreeGrafter"/>
</dbReference>
<dbReference type="GO" id="GO:0016567">
    <property type="term" value="P:protein ubiquitination"/>
    <property type="evidence" value="ECO:0007669"/>
    <property type="project" value="UniProtKB-UniPathway"/>
</dbReference>
<dbReference type="InterPro" id="IPR001202">
    <property type="entry name" value="WW_dom"/>
</dbReference>
<evidence type="ECO:0000313" key="13">
    <source>
        <dbReference type="EMBL" id="CAB3252474.1"/>
    </source>
</evidence>
<dbReference type="CDD" id="cd00136">
    <property type="entry name" value="PDZ_canonical"/>
    <property type="match status" value="1"/>
</dbReference>
<evidence type="ECO:0000256" key="1">
    <source>
        <dbReference type="ARBA" id="ARBA00000885"/>
    </source>
</evidence>
<dbReference type="Pfam" id="PF00632">
    <property type="entry name" value="HECT"/>
    <property type="match status" value="1"/>
</dbReference>
<dbReference type="InterPro" id="IPR041489">
    <property type="entry name" value="PDZ_6"/>
</dbReference>
<feature type="domain" description="WW" evidence="10">
    <location>
        <begin position="928"/>
        <end position="961"/>
    </location>
</feature>
<feature type="region of interest" description="Disordered" evidence="8">
    <location>
        <begin position="770"/>
        <end position="862"/>
    </location>
</feature>
<dbReference type="InterPro" id="IPR040524">
    <property type="entry name" value="HECW1_helix"/>
</dbReference>
<dbReference type="EC" id="2.3.2.26" evidence="3"/>
<dbReference type="InterPro" id="IPR035983">
    <property type="entry name" value="Hect_E3_ubiquitin_ligase"/>
</dbReference>
<dbReference type="EMBL" id="LR785723">
    <property type="protein sequence ID" value="CAB3252474.1"/>
    <property type="molecule type" value="mRNA"/>
</dbReference>
<dbReference type="PROSITE" id="PS50237">
    <property type="entry name" value="HECT"/>
    <property type="match status" value="1"/>
</dbReference>
<dbReference type="InterPro" id="IPR000008">
    <property type="entry name" value="C2_dom"/>
</dbReference>
<dbReference type="PROSITE" id="PS50020">
    <property type="entry name" value="WW_DOMAIN_2"/>
    <property type="match status" value="2"/>
</dbReference>
<keyword evidence="6 7" id="KW-0833">Ubl conjugation pathway</keyword>
<protein>
    <recommendedName>
        <fullName evidence="3">HECT-type E3 ubiquitin transferase</fullName>
        <ecNumber evidence="3">2.3.2.26</ecNumber>
    </recommendedName>
</protein>
<dbReference type="GO" id="GO:0048814">
    <property type="term" value="P:regulation of dendrite morphogenesis"/>
    <property type="evidence" value="ECO:0007669"/>
    <property type="project" value="TreeGrafter"/>
</dbReference>
<feature type="region of interest" description="Disordered" evidence="8">
    <location>
        <begin position="399"/>
        <end position="425"/>
    </location>
</feature>
<feature type="compositionally biased region" description="Polar residues" evidence="8">
    <location>
        <begin position="1143"/>
        <end position="1160"/>
    </location>
</feature>
<dbReference type="Gene3D" id="3.90.1750.10">
    <property type="entry name" value="Hect, E3 ligase catalytic domains"/>
    <property type="match status" value="1"/>
</dbReference>
<dbReference type="SUPFAM" id="SSF49562">
    <property type="entry name" value="C2 domain (Calcium/lipid-binding domain, CaLB)"/>
    <property type="match status" value="1"/>
</dbReference>
<feature type="active site" description="Glycyl thioester intermediate" evidence="7">
    <location>
        <position position="1516"/>
    </location>
</feature>
<dbReference type="InterPro" id="IPR036020">
    <property type="entry name" value="WW_dom_sf"/>
</dbReference>
<feature type="compositionally biased region" description="Polar residues" evidence="8">
    <location>
        <begin position="806"/>
        <end position="827"/>
    </location>
</feature>
<dbReference type="FunFam" id="3.30.2410.10:FF:000002">
    <property type="entry name" value="E3 ubiquitin-protein ligase HECW2"/>
    <property type="match status" value="1"/>
</dbReference>
<evidence type="ECO:0000256" key="4">
    <source>
        <dbReference type="ARBA" id="ARBA00022679"/>
    </source>
</evidence>
<dbReference type="GO" id="GO:0006511">
    <property type="term" value="P:ubiquitin-dependent protein catabolic process"/>
    <property type="evidence" value="ECO:0007669"/>
    <property type="project" value="TreeGrafter"/>
</dbReference>
<evidence type="ECO:0000256" key="3">
    <source>
        <dbReference type="ARBA" id="ARBA00012485"/>
    </source>
</evidence>
<evidence type="ECO:0000259" key="12">
    <source>
        <dbReference type="PROSITE" id="PS50237"/>
    </source>
</evidence>
<dbReference type="PANTHER" id="PTHR11254">
    <property type="entry name" value="HECT DOMAIN UBIQUITIN-PROTEIN LIGASE"/>
    <property type="match status" value="1"/>
</dbReference>
<dbReference type="CDD" id="cd00078">
    <property type="entry name" value="HECTc"/>
    <property type="match status" value="1"/>
</dbReference>
<dbReference type="SUPFAM" id="SSF56204">
    <property type="entry name" value="Hect, E3 ligase catalytic domain"/>
    <property type="match status" value="1"/>
</dbReference>
<dbReference type="PROSITE" id="PS50004">
    <property type="entry name" value="C2"/>
    <property type="match status" value="1"/>
</dbReference>
<dbReference type="InterPro" id="IPR036034">
    <property type="entry name" value="PDZ_sf"/>
</dbReference>
<feature type="compositionally biased region" description="Polar residues" evidence="8">
    <location>
        <begin position="841"/>
        <end position="856"/>
    </location>
</feature>
<dbReference type="CDD" id="cd00201">
    <property type="entry name" value="WW"/>
    <property type="match status" value="2"/>
</dbReference>
<dbReference type="Pfam" id="PF18436">
    <property type="entry name" value="HECW1_helix"/>
    <property type="match status" value="1"/>
</dbReference>
<evidence type="ECO:0000259" key="9">
    <source>
        <dbReference type="PROSITE" id="PS50004"/>
    </source>
</evidence>
<comment type="pathway">
    <text evidence="2">Protein modification; protein ubiquitination.</text>
</comment>
<keyword evidence="5" id="KW-0677">Repeat</keyword>
<feature type="region of interest" description="Disordered" evidence="8">
    <location>
        <begin position="241"/>
        <end position="262"/>
    </location>
</feature>
<feature type="region of interest" description="Disordered" evidence="8">
    <location>
        <begin position="956"/>
        <end position="1027"/>
    </location>
</feature>
<dbReference type="SMART" id="SM00228">
    <property type="entry name" value="PDZ"/>
    <property type="match status" value="1"/>
</dbReference>
<comment type="catalytic activity">
    <reaction evidence="1">
        <text>S-ubiquitinyl-[E2 ubiquitin-conjugating enzyme]-L-cysteine + [acceptor protein]-L-lysine = [E2 ubiquitin-conjugating enzyme]-L-cysteine + N(6)-ubiquitinyl-[acceptor protein]-L-lysine.</text>
        <dbReference type="EC" id="2.3.2.26"/>
    </reaction>
</comment>
<keyword evidence="4" id="KW-0808">Transferase</keyword>
<feature type="domain" description="PDZ" evidence="11">
    <location>
        <begin position="471"/>
        <end position="559"/>
    </location>
</feature>
<dbReference type="Gene3D" id="2.60.40.150">
    <property type="entry name" value="C2 domain"/>
    <property type="match status" value="1"/>
</dbReference>
<dbReference type="InterPro" id="IPR000569">
    <property type="entry name" value="HECT_dom"/>
</dbReference>
<dbReference type="FunFam" id="3.90.1750.10:FF:000079">
    <property type="entry name" value="E3 ubiquitin-protein ligase"/>
    <property type="match status" value="1"/>
</dbReference>
<feature type="compositionally biased region" description="Low complexity" evidence="8">
    <location>
        <begin position="714"/>
        <end position="732"/>
    </location>
</feature>
<feature type="region of interest" description="Disordered" evidence="8">
    <location>
        <begin position="647"/>
        <end position="674"/>
    </location>
</feature>
<dbReference type="GO" id="GO:0061630">
    <property type="term" value="F:ubiquitin protein ligase activity"/>
    <property type="evidence" value="ECO:0007669"/>
    <property type="project" value="UniProtKB-EC"/>
</dbReference>
<dbReference type="Pfam" id="PF00168">
    <property type="entry name" value="C2"/>
    <property type="match status" value="1"/>
</dbReference>
<dbReference type="Pfam" id="PF00397">
    <property type="entry name" value="WW"/>
    <property type="match status" value="2"/>
</dbReference>
<dbReference type="UniPathway" id="UPA00143"/>
<name>A0A6F9DF98_9ASCI</name>
<feature type="compositionally biased region" description="Basic and acidic residues" evidence="8">
    <location>
        <begin position="703"/>
        <end position="713"/>
    </location>
</feature>
<feature type="region of interest" description="Disordered" evidence="8">
    <location>
        <begin position="1143"/>
        <end position="1164"/>
    </location>
</feature>
<dbReference type="Gene3D" id="2.30.42.10">
    <property type="match status" value="1"/>
</dbReference>
<evidence type="ECO:0000259" key="10">
    <source>
        <dbReference type="PROSITE" id="PS50020"/>
    </source>
</evidence>
<dbReference type="InterPro" id="IPR050409">
    <property type="entry name" value="E3_ubiq-protein_ligase"/>
</dbReference>
<evidence type="ECO:0000256" key="7">
    <source>
        <dbReference type="PROSITE-ProRule" id="PRU00104"/>
    </source>
</evidence>
<accession>A0A6F9DF98</accession>
<dbReference type="SMART" id="SM00239">
    <property type="entry name" value="C2"/>
    <property type="match status" value="1"/>
</dbReference>
<dbReference type="Gene3D" id="3.30.2160.10">
    <property type="entry name" value="Hect, E3 ligase catalytic domain"/>
    <property type="match status" value="1"/>
</dbReference>
<feature type="compositionally biased region" description="Polar residues" evidence="8">
    <location>
        <begin position="1002"/>
        <end position="1012"/>
    </location>
</feature>
<feature type="domain" description="WW" evidence="10">
    <location>
        <begin position="676"/>
        <end position="709"/>
    </location>
</feature>
<feature type="region of interest" description="Disordered" evidence="8">
    <location>
        <begin position="703"/>
        <end position="752"/>
    </location>
</feature>
<feature type="compositionally biased region" description="Basic and acidic residues" evidence="8">
    <location>
        <begin position="792"/>
        <end position="803"/>
    </location>
</feature>
<proteinExistence type="evidence at transcript level"/>
<organism evidence="13">
    <name type="scientific">Phallusia mammillata</name>
    <dbReference type="NCBI Taxonomy" id="59560"/>
    <lineage>
        <taxon>Eukaryota</taxon>
        <taxon>Metazoa</taxon>
        <taxon>Chordata</taxon>
        <taxon>Tunicata</taxon>
        <taxon>Ascidiacea</taxon>
        <taxon>Phlebobranchia</taxon>
        <taxon>Ascidiidae</taxon>
        <taxon>Phallusia</taxon>
    </lineage>
</organism>
<dbReference type="PANTHER" id="PTHR11254:SF320">
    <property type="entry name" value="HECT-TYPE E3 UBIQUITIN TRANSFERASE"/>
    <property type="match status" value="1"/>
</dbReference>
<dbReference type="SUPFAM" id="SSF50156">
    <property type="entry name" value="PDZ domain-like"/>
    <property type="match status" value="1"/>
</dbReference>
<gene>
    <name evidence="13" type="primary">Hecw2</name>
</gene>
<dbReference type="FunFam" id="3.30.2160.10:FF:000001">
    <property type="entry name" value="E3 ubiquitin-protein ligase NEDD4-like"/>
    <property type="match status" value="1"/>
</dbReference>
<feature type="compositionally biased region" description="Polar residues" evidence="8">
    <location>
        <begin position="399"/>
        <end position="413"/>
    </location>
</feature>
<evidence type="ECO:0000256" key="5">
    <source>
        <dbReference type="ARBA" id="ARBA00022737"/>
    </source>
</evidence>
<feature type="domain" description="HECT" evidence="12">
    <location>
        <begin position="1213"/>
        <end position="1548"/>
    </location>
</feature>
<dbReference type="InterPro" id="IPR001478">
    <property type="entry name" value="PDZ"/>
</dbReference>
<dbReference type="SUPFAM" id="SSF51045">
    <property type="entry name" value="WW domain"/>
    <property type="match status" value="2"/>
</dbReference>
<dbReference type="Gene3D" id="2.20.70.10">
    <property type="match status" value="2"/>
</dbReference>
<dbReference type="PROSITE" id="PS01159">
    <property type="entry name" value="WW_DOMAIN_1"/>
    <property type="match status" value="2"/>
</dbReference>
<evidence type="ECO:0000256" key="6">
    <source>
        <dbReference type="ARBA" id="ARBA00022786"/>
    </source>
</evidence>
<evidence type="ECO:0000259" key="11">
    <source>
        <dbReference type="PROSITE" id="PS50106"/>
    </source>
</evidence>
<dbReference type="Gene3D" id="3.30.2410.10">
    <property type="entry name" value="Hect, E3 ligase catalytic domain"/>
    <property type="match status" value="1"/>
</dbReference>
<dbReference type="SMART" id="SM00119">
    <property type="entry name" value="HECTc"/>
    <property type="match status" value="1"/>
</dbReference>
<reference evidence="13" key="1">
    <citation type="submission" date="2020-04" db="EMBL/GenBank/DDBJ databases">
        <authorList>
            <person name="Neveu A P."/>
        </authorList>
    </citation>
    <scope>NUCLEOTIDE SEQUENCE</scope>
    <source>
        <tissue evidence="13">Whole embryo</tissue>
    </source>
</reference>
<dbReference type="InterPro" id="IPR035892">
    <property type="entry name" value="C2_domain_sf"/>
</dbReference>
<evidence type="ECO:0000256" key="8">
    <source>
        <dbReference type="SAM" id="MobiDB-lite"/>
    </source>
</evidence>
<feature type="compositionally biased region" description="Low complexity" evidence="8">
    <location>
        <begin position="972"/>
        <end position="981"/>
    </location>
</feature>
<sequence length="1548" mass="173727">MSRDENETNVSNNSYLSFLITGITGYNLKRGVFFNPDPYVKVRVIPGASCKKCAHHKQLLHTKQVEDTTNPAWKEQFYIQVLRTDIIEFEVRDRFDRGHPTFRRFLGKLHVPVTEILERLNCREQRYTGPLTKKSALDQPSGGLSFVVADGRSSLFSSISSNSINNGYNHRHLSSVASSDSSLSVTSPSHSMQNFNGKDLSQALDSCIPADDTPDDPDGINISCPNVEVCNHTDANSIDANTLPQPETCSGSNPLPSDQSLSSTISMENQNANIPLESSDLQKPHEVTCNGDCIVEPSTTSSQSQMCHDKAVCSVSEAQPKVMESPGSLQESANINESIETPTATVEQTALDTNSNHISTPQKEEQVILNTTNSGDNVTSAEQLTKQTRVDDLAQTSTTNLHTPKDNVNNASENHCEPPNGNLGTNRVLKKVVPKPRHDKDTLLSLLKFIAISDEGAASNDYPNQGKTLIDIMIRRRNDSNHVGCNIIGGSESKHPILRTMGIYVTKVETGSPAETAGMKVHDRLVSVNDVPVADSHSAVVNALNSAAPHVNIKVERRIVPNTPEVSNGDSAGTNNAAVKRRSSLPTSLFNKKHNAPTLCTSTSLASGISLNGFPSRSTAALIEESSLNRKYRENLINRRVSASIQHRSSITDSMKHRHPLRSRSESTEIDGELQEGLPSNWEACQDRHGRIFYLDHANRVTQWERPKNKDEGNGASSSDQTSSDTNQASTSHAGGRRKLGTSRARLMRYNSVKGDRNYERVMRRYQSIRRVMKTDPTDEASESGEPANLQSKEENHLEKCEENEVSSASNTEKPVTGTNVTETPSQDVVDGPSAPVPASSEPTSLSEQVQSASTNDHLKNNPAYRLLSHPQFFMLLSSNPDAYEQYVQRTAVKYMVTKITRDNNNFNEYQHNKDLVRFINCFADTTKSLPQGWERKVDSSDKPFYVDHNHRTTTFFDPRLPFADEQDPSSTTTTTATAATNETSPSPNEQSEQETDDSSRLPVQSPLNTSAPEVAPRPNKTLTNRSRPIIEETNVVVPAQPVVIPDENVSYNDKVVAFLKQPNLIEILKERFPLIGTSQSLKDKVMAIRTEGISALERYTNSIQLNMMLSMFEEEIMNFVVPAQERSRALLVERPASIVENFTSQTSSPNSSPVTTRSRNTGRLHRNFNSKLRGFYRKLESKGYGQGPGKLKLNVRREGLLEDAFKKVMAFPRKDLQRSKLYITFDGEEGLDYSGPSREFFFLLSRELFNPYYGLFEYSAVDTYTVQISPVSMFVDSYIDWFRFAGRIIGLCLVHHCLLDAFFTRPLYKMLLRSKCDLSDLRYVDEQFYQSMVWMKENDITDVLDLTFTADEEMFGKIEEKELKPNGKNIPVTEKNKKEYIDRMVKHRVIRGTIEQTNMLVRGFNEVIDLRLLNVFDAHELELVICGTADIDLADWRQHTEYRGGYFDMHPVIQWFWLALERFDNERRLRLLQFVTGTSSMPYEGFAALRGPNGPKRFCIEKWGKVHCLPRAHTCFNRIDLPPYPSFEILWEKIVIAVEETSTFGLE</sequence>
<dbReference type="PROSITE" id="PS50106">
    <property type="entry name" value="PDZ"/>
    <property type="match status" value="1"/>
</dbReference>
<dbReference type="Pfam" id="PF17820">
    <property type="entry name" value="PDZ_6"/>
    <property type="match status" value="1"/>
</dbReference>
<evidence type="ECO:0000256" key="2">
    <source>
        <dbReference type="ARBA" id="ARBA00004906"/>
    </source>
</evidence>